<organism evidence="2">
    <name type="scientific">mine drainage metagenome</name>
    <dbReference type="NCBI Taxonomy" id="410659"/>
    <lineage>
        <taxon>unclassified sequences</taxon>
        <taxon>metagenomes</taxon>
        <taxon>ecological metagenomes</taxon>
    </lineage>
</organism>
<proteinExistence type="predicted"/>
<feature type="domain" description="Reverse transcriptase" evidence="1">
    <location>
        <begin position="11"/>
        <end position="146"/>
    </location>
</feature>
<dbReference type="CDD" id="cd01651">
    <property type="entry name" value="RT_G2_intron"/>
    <property type="match status" value="1"/>
</dbReference>
<comment type="caution">
    <text evidence="2">The sequence shown here is derived from an EMBL/GenBank/DDBJ whole genome shotgun (WGS) entry which is preliminary data.</text>
</comment>
<sequence>DDMSIEKIEAIIDAMRHERYRFSPVRRIYIPKKSGKLRPLGLPSWSDKLVGEVVHLLLEAYYEPQFSDRSHGFRPGRGCHTALREIANTWTGTTWFIECDLADCFGSLDHEVMIRILSEKIHDGRFLQLIANMLSAGYLEDWRWNA</sequence>
<dbReference type="EMBL" id="AUZY01002973">
    <property type="protein sequence ID" value="EQD70921.1"/>
    <property type="molecule type" value="Genomic_DNA"/>
</dbReference>
<feature type="non-terminal residue" evidence="2">
    <location>
        <position position="146"/>
    </location>
</feature>
<accession>T1BDE6</accession>
<dbReference type="InterPro" id="IPR000477">
    <property type="entry name" value="RT_dom"/>
</dbReference>
<reference evidence="2" key="1">
    <citation type="submission" date="2013-08" db="EMBL/GenBank/DDBJ databases">
        <authorList>
            <person name="Mendez C."/>
            <person name="Richter M."/>
            <person name="Ferrer M."/>
            <person name="Sanchez J."/>
        </authorList>
    </citation>
    <scope>NUCLEOTIDE SEQUENCE</scope>
</reference>
<reference evidence="2" key="2">
    <citation type="journal article" date="2014" name="ISME J.">
        <title>Microbial stratification in low pH oxic and suboxic macroscopic growths along an acid mine drainage.</title>
        <authorList>
            <person name="Mendez-Garcia C."/>
            <person name="Mesa V."/>
            <person name="Sprenger R.R."/>
            <person name="Richter M."/>
            <person name="Diez M.S."/>
            <person name="Solano J."/>
            <person name="Bargiela R."/>
            <person name="Golyshina O.V."/>
            <person name="Manteca A."/>
            <person name="Ramos J.L."/>
            <person name="Gallego J.R."/>
            <person name="Llorente I."/>
            <person name="Martins Dos Santos V.A."/>
            <person name="Jensen O.N."/>
            <person name="Pelaez A.I."/>
            <person name="Sanchez J."/>
            <person name="Ferrer M."/>
        </authorList>
    </citation>
    <scope>NUCLEOTIDE SEQUENCE</scope>
</reference>
<protein>
    <submittedName>
        <fullName evidence="2">Group II intron-encoded protein LtrA</fullName>
    </submittedName>
</protein>
<dbReference type="InterPro" id="IPR043502">
    <property type="entry name" value="DNA/RNA_pol_sf"/>
</dbReference>
<evidence type="ECO:0000313" key="2">
    <source>
        <dbReference type="EMBL" id="EQD70921.1"/>
    </source>
</evidence>
<dbReference type="AlphaFoldDB" id="T1BDE6"/>
<gene>
    <name evidence="2" type="ORF">B1B_04739</name>
</gene>
<dbReference type="PANTHER" id="PTHR34047">
    <property type="entry name" value="NUCLEAR INTRON MATURASE 1, MITOCHONDRIAL-RELATED"/>
    <property type="match status" value="1"/>
</dbReference>
<name>T1BDE6_9ZZZZ</name>
<dbReference type="InterPro" id="IPR051083">
    <property type="entry name" value="GrpII_Intron_Splice-Mob/Def"/>
</dbReference>
<dbReference type="PROSITE" id="PS50878">
    <property type="entry name" value="RT_POL"/>
    <property type="match status" value="1"/>
</dbReference>
<dbReference type="SUPFAM" id="SSF56672">
    <property type="entry name" value="DNA/RNA polymerases"/>
    <property type="match status" value="1"/>
</dbReference>
<evidence type="ECO:0000259" key="1">
    <source>
        <dbReference type="PROSITE" id="PS50878"/>
    </source>
</evidence>
<dbReference type="Pfam" id="PF00078">
    <property type="entry name" value="RVT_1"/>
    <property type="match status" value="1"/>
</dbReference>
<dbReference type="PANTHER" id="PTHR34047:SF8">
    <property type="entry name" value="PROTEIN YKFC"/>
    <property type="match status" value="1"/>
</dbReference>
<feature type="non-terminal residue" evidence="2">
    <location>
        <position position="1"/>
    </location>
</feature>